<dbReference type="SMART" id="SM00062">
    <property type="entry name" value="PBPb"/>
    <property type="match status" value="1"/>
</dbReference>
<dbReference type="PANTHER" id="PTHR35936">
    <property type="entry name" value="MEMBRANE-BOUND LYTIC MUREIN TRANSGLYCOSYLASE F"/>
    <property type="match status" value="1"/>
</dbReference>
<dbReference type="RefSeq" id="WP_317562104.1">
    <property type="nucleotide sequence ID" value="NZ_JAWLIP010000008.1"/>
</dbReference>
<name>A0ABU4APE5_9HYPH</name>
<evidence type="ECO:0000256" key="2">
    <source>
        <dbReference type="SAM" id="SignalP"/>
    </source>
</evidence>
<evidence type="ECO:0000259" key="3">
    <source>
        <dbReference type="SMART" id="SM00062"/>
    </source>
</evidence>
<evidence type="ECO:0000313" key="4">
    <source>
        <dbReference type="EMBL" id="MDV6228094.1"/>
    </source>
</evidence>
<dbReference type="SUPFAM" id="SSF53850">
    <property type="entry name" value="Periplasmic binding protein-like II"/>
    <property type="match status" value="1"/>
</dbReference>
<protein>
    <submittedName>
        <fullName evidence="4">ABC transporter substrate-binding protein</fullName>
    </submittedName>
</protein>
<dbReference type="InterPro" id="IPR001638">
    <property type="entry name" value="Solute-binding_3/MltF_N"/>
</dbReference>
<proteinExistence type="predicted"/>
<dbReference type="Pfam" id="PF00497">
    <property type="entry name" value="SBP_bac_3"/>
    <property type="match status" value="1"/>
</dbReference>
<sequence length="260" mass="28213">MTKILSRLVAVSLGLAASFGAFSAGANELEAIKEAGEMKIAMSGQYPPFNFVNDQNQVVGFDASIGMEIAKRLGVEGEIVTTAWDGIIAGLLASKYDTIVGSMTITPEREKVVDFVGPYYHAGRAVFVMEDSEVQALEDLKDKTLGVTLGETHEKWAREKGGWDIRTYKGLPELLLELKSGRIDAIVVDNIPVRVAVKETGDKVRMLETPDIEGGAVAIGIAIRKNSPELKAAMQEALDAMMEDGTYEKISMEWVGSDIR</sequence>
<feature type="chain" id="PRO_5046551020" evidence="2">
    <location>
        <begin position="24"/>
        <end position="260"/>
    </location>
</feature>
<evidence type="ECO:0000256" key="1">
    <source>
        <dbReference type="ARBA" id="ARBA00022729"/>
    </source>
</evidence>
<dbReference type="PANTHER" id="PTHR35936:SF19">
    <property type="entry name" value="AMINO-ACID-BINDING PROTEIN YXEM-RELATED"/>
    <property type="match status" value="1"/>
</dbReference>
<accession>A0ABU4APE5</accession>
<keyword evidence="1 2" id="KW-0732">Signal</keyword>
<dbReference type="Proteomes" id="UP001185659">
    <property type="component" value="Unassembled WGS sequence"/>
</dbReference>
<organism evidence="4 5">
    <name type="scientific">Nitratireductor aquimarinus</name>
    <dbReference type="NCBI Taxonomy" id="889300"/>
    <lineage>
        <taxon>Bacteria</taxon>
        <taxon>Pseudomonadati</taxon>
        <taxon>Pseudomonadota</taxon>
        <taxon>Alphaproteobacteria</taxon>
        <taxon>Hyphomicrobiales</taxon>
        <taxon>Phyllobacteriaceae</taxon>
        <taxon>Nitratireductor</taxon>
    </lineage>
</organism>
<feature type="domain" description="Solute-binding protein family 3/N-terminal" evidence="3">
    <location>
        <begin position="37"/>
        <end position="258"/>
    </location>
</feature>
<keyword evidence="5" id="KW-1185">Reference proteome</keyword>
<evidence type="ECO:0000313" key="5">
    <source>
        <dbReference type="Proteomes" id="UP001185659"/>
    </source>
</evidence>
<gene>
    <name evidence="4" type="ORF">R2G56_17500</name>
</gene>
<feature type="signal peptide" evidence="2">
    <location>
        <begin position="1"/>
        <end position="23"/>
    </location>
</feature>
<dbReference type="EMBL" id="JAWLIP010000008">
    <property type="protein sequence ID" value="MDV6228094.1"/>
    <property type="molecule type" value="Genomic_DNA"/>
</dbReference>
<dbReference type="Gene3D" id="3.40.190.10">
    <property type="entry name" value="Periplasmic binding protein-like II"/>
    <property type="match status" value="2"/>
</dbReference>
<reference evidence="4 5" key="1">
    <citation type="submission" date="2023-10" db="EMBL/GenBank/DDBJ databases">
        <authorList>
            <person name="Venkata Ramana C."/>
            <person name="Sasikala C."/>
            <person name="Dhurka M."/>
        </authorList>
    </citation>
    <scope>NUCLEOTIDE SEQUENCE [LARGE SCALE GENOMIC DNA]</scope>
    <source>
        <strain evidence="4 5">KCTC 32151</strain>
    </source>
</reference>
<dbReference type="CDD" id="cd13713">
    <property type="entry name" value="PBP2_Cystine_like_1"/>
    <property type="match status" value="1"/>
</dbReference>
<comment type="caution">
    <text evidence="4">The sequence shown here is derived from an EMBL/GenBank/DDBJ whole genome shotgun (WGS) entry which is preliminary data.</text>
</comment>